<dbReference type="Gene3D" id="3.30.70.1450">
    <property type="entry name" value="Regulator of K+ conductance, C-terminal domain"/>
    <property type="match status" value="1"/>
</dbReference>
<dbReference type="PROSITE" id="PS51202">
    <property type="entry name" value="RCK_C"/>
    <property type="match status" value="1"/>
</dbReference>
<feature type="transmembrane region" description="Helical" evidence="6">
    <location>
        <begin position="180"/>
        <end position="197"/>
    </location>
</feature>
<dbReference type="InterPro" id="IPR016152">
    <property type="entry name" value="PTrfase/Anion_transptr"/>
</dbReference>
<dbReference type="AlphaFoldDB" id="A0A7V1LZ65"/>
<feature type="transmembrane region" description="Helical" evidence="6">
    <location>
        <begin position="149"/>
        <end position="168"/>
    </location>
</feature>
<dbReference type="Pfam" id="PF13520">
    <property type="entry name" value="AA_permease_2"/>
    <property type="match status" value="1"/>
</dbReference>
<feature type="transmembrane region" description="Helical" evidence="6">
    <location>
        <begin position="119"/>
        <end position="137"/>
    </location>
</feature>
<gene>
    <name evidence="9" type="ORF">ENJ10_06420</name>
</gene>
<evidence type="ECO:0000256" key="1">
    <source>
        <dbReference type="ARBA" id="ARBA00004651"/>
    </source>
</evidence>
<dbReference type="Gene3D" id="1.20.1740.10">
    <property type="entry name" value="Amino acid/polyamine transporter I"/>
    <property type="match status" value="1"/>
</dbReference>
<evidence type="ECO:0000256" key="6">
    <source>
        <dbReference type="SAM" id="Phobius"/>
    </source>
</evidence>
<feature type="transmembrane region" description="Helical" evidence="6">
    <location>
        <begin position="265"/>
        <end position="292"/>
    </location>
</feature>
<feature type="transmembrane region" description="Helical" evidence="6">
    <location>
        <begin position="397"/>
        <end position="415"/>
    </location>
</feature>
<dbReference type="GO" id="GO:0005886">
    <property type="term" value="C:plasma membrane"/>
    <property type="evidence" value="ECO:0007669"/>
    <property type="project" value="UniProtKB-SubCell"/>
</dbReference>
<accession>A0A7V1LZ65</accession>
<dbReference type="SUPFAM" id="SSF116726">
    <property type="entry name" value="TrkA C-terminal domain-like"/>
    <property type="match status" value="1"/>
</dbReference>
<dbReference type="InterPro" id="IPR002178">
    <property type="entry name" value="PTS_EIIA_type-2_dom"/>
</dbReference>
<dbReference type="EMBL" id="DRLD01000176">
    <property type="protein sequence ID" value="HED10304.1"/>
    <property type="molecule type" value="Genomic_DNA"/>
</dbReference>
<dbReference type="Pfam" id="PF02080">
    <property type="entry name" value="TrkA_C"/>
    <property type="match status" value="1"/>
</dbReference>
<dbReference type="PANTHER" id="PTHR42770:SF7">
    <property type="entry name" value="MEMBRANE PROTEIN"/>
    <property type="match status" value="1"/>
</dbReference>
<evidence type="ECO:0000256" key="5">
    <source>
        <dbReference type="ARBA" id="ARBA00023136"/>
    </source>
</evidence>
<feature type="transmembrane region" description="Helical" evidence="6">
    <location>
        <begin position="40"/>
        <end position="58"/>
    </location>
</feature>
<evidence type="ECO:0000313" key="9">
    <source>
        <dbReference type="EMBL" id="HED10304.1"/>
    </source>
</evidence>
<dbReference type="SUPFAM" id="SSF55804">
    <property type="entry name" value="Phoshotransferase/anion transport protein"/>
    <property type="match status" value="1"/>
</dbReference>
<evidence type="ECO:0000259" key="8">
    <source>
        <dbReference type="PROSITE" id="PS51202"/>
    </source>
</evidence>
<feature type="domain" description="PTS EIIA type-2" evidence="7">
    <location>
        <begin position="461"/>
        <end position="613"/>
    </location>
</feature>
<dbReference type="InterPro" id="IPR050367">
    <property type="entry name" value="APC_superfamily"/>
</dbReference>
<dbReference type="PANTHER" id="PTHR42770">
    <property type="entry name" value="AMINO ACID TRANSPORTER-RELATED"/>
    <property type="match status" value="1"/>
</dbReference>
<keyword evidence="5 6" id="KW-0472">Membrane</keyword>
<evidence type="ECO:0000256" key="3">
    <source>
        <dbReference type="ARBA" id="ARBA00022692"/>
    </source>
</evidence>
<keyword evidence="4 6" id="KW-1133">Transmembrane helix</keyword>
<reference evidence="9" key="1">
    <citation type="journal article" date="2020" name="mSystems">
        <title>Genome- and Community-Level Interaction Insights into Carbon Utilization and Element Cycling Functions of Hydrothermarchaeota in Hydrothermal Sediment.</title>
        <authorList>
            <person name="Zhou Z."/>
            <person name="Liu Y."/>
            <person name="Xu W."/>
            <person name="Pan J."/>
            <person name="Luo Z.H."/>
            <person name="Li M."/>
        </authorList>
    </citation>
    <scope>NUCLEOTIDE SEQUENCE [LARGE SCALE GENOMIC DNA]</scope>
    <source>
        <strain evidence="9">HyVt-456</strain>
    </source>
</reference>
<dbReference type="Pfam" id="PF00359">
    <property type="entry name" value="PTS_EIIA_2"/>
    <property type="match status" value="1"/>
</dbReference>
<name>A0A7V1LZ65_CALAY</name>
<proteinExistence type="predicted"/>
<protein>
    <submittedName>
        <fullName evidence="9">Amino acid permease</fullName>
    </submittedName>
</protein>
<dbReference type="PROSITE" id="PS51094">
    <property type="entry name" value="PTS_EIIA_TYPE_2"/>
    <property type="match status" value="1"/>
</dbReference>
<feature type="transmembrane region" description="Helical" evidence="6">
    <location>
        <begin position="218"/>
        <end position="245"/>
    </location>
</feature>
<dbReference type="GO" id="GO:0006813">
    <property type="term" value="P:potassium ion transport"/>
    <property type="evidence" value="ECO:0007669"/>
    <property type="project" value="InterPro"/>
</dbReference>
<dbReference type="InterPro" id="IPR006037">
    <property type="entry name" value="RCK_C"/>
</dbReference>
<keyword evidence="2" id="KW-1003">Cell membrane</keyword>
<dbReference type="InterPro" id="IPR036721">
    <property type="entry name" value="RCK_C_sf"/>
</dbReference>
<evidence type="ECO:0000256" key="4">
    <source>
        <dbReference type="ARBA" id="ARBA00022989"/>
    </source>
</evidence>
<organism evidence="9">
    <name type="scientific">Caldithrix abyssi</name>
    <dbReference type="NCBI Taxonomy" id="187145"/>
    <lineage>
        <taxon>Bacteria</taxon>
        <taxon>Pseudomonadati</taxon>
        <taxon>Calditrichota</taxon>
        <taxon>Calditrichia</taxon>
        <taxon>Calditrichales</taxon>
        <taxon>Calditrichaceae</taxon>
        <taxon>Caldithrix</taxon>
    </lineage>
</organism>
<dbReference type="InterPro" id="IPR002293">
    <property type="entry name" value="AA/rel_permease1"/>
</dbReference>
<feature type="transmembrane region" description="Helical" evidence="6">
    <location>
        <begin position="312"/>
        <end position="331"/>
    </location>
</feature>
<dbReference type="Proteomes" id="UP000886005">
    <property type="component" value="Unassembled WGS sequence"/>
</dbReference>
<keyword evidence="3 6" id="KW-0812">Transmembrane</keyword>
<dbReference type="GO" id="GO:0008324">
    <property type="term" value="F:monoatomic cation transmembrane transporter activity"/>
    <property type="evidence" value="ECO:0007669"/>
    <property type="project" value="InterPro"/>
</dbReference>
<dbReference type="Gene3D" id="3.40.930.10">
    <property type="entry name" value="Mannitol-specific EII, Chain A"/>
    <property type="match status" value="1"/>
</dbReference>
<evidence type="ECO:0000259" key="7">
    <source>
        <dbReference type="PROSITE" id="PS51094"/>
    </source>
</evidence>
<feature type="transmembrane region" description="Helical" evidence="6">
    <location>
        <begin position="12"/>
        <end position="34"/>
    </location>
</feature>
<feature type="domain" description="RCK C-terminal" evidence="8">
    <location>
        <begin position="604"/>
        <end position="687"/>
    </location>
</feature>
<evidence type="ECO:0000256" key="2">
    <source>
        <dbReference type="ARBA" id="ARBA00022475"/>
    </source>
</evidence>
<feature type="transmembrane region" description="Helical" evidence="6">
    <location>
        <begin position="374"/>
        <end position="391"/>
    </location>
</feature>
<sequence length="687" mass="75525">MVTLKKELNLFSIYAIATGSTIASGFFLLPGIAFDKAGPAMIFSYLIAAIPVIPSIFSKTELSTAMPRAGGVYFFLDRSMGPLMGSIGGLGTWIVLMLKTSFALVGIGAYLGIFFPDIPLLPLSIGFALLFGLVNLLGAKKTSGIQNVFVFMLLLLLVWFSGSGLYHVNILDISFAGTEWASVFSTAGLVYVSYVGLSKVASISEEVKNPEKNIPRAMFLALGTALVVYVVGNLVMIAVIPAGVFRNNLTPVATAARIFMGEWGAILMTSAAIFAFLSVANAGIMSASRYPLAMSRDHLLPSFFRKLTKKQIPVYAIMATVGLVVFILIVLDPTKIAKLAGAFQLTLFALNSLAVIVMRESRIESYDPGFKSPLYPWMQIFGIVAPVWLIIEMGWLSALFTVFFFVVGIVWYIYYARDKVVRDGAVYHLFARLGENRFDGLDTELRGILKEKGLRDTDPFDAVIAGAEVVDIKGEVSFEEVVSQAAKRLGRILNQDQDKLTRQFLEGTLIGATPVSKGAALPHLRLAGIAHSELVIIRSHKGVVVNLDPDMSATSTHTHIIHAFFFLISPEDNAGQHLRILAQIASHVDDAHFMESWKKAGNEQDIKELMLRDDRYIRLKLTRKNKTMTFIGKKIKDIKLPEGCLIAIIHRRHDIVVPKGNIELKEGDKLTVIGYPDGIRELYENYS</sequence>
<comment type="caution">
    <text evidence="9">The sequence shown here is derived from an EMBL/GenBank/DDBJ whole genome shotgun (WGS) entry which is preliminary data.</text>
</comment>
<comment type="subcellular location">
    <subcellularLocation>
        <location evidence="1">Cell membrane</location>
        <topology evidence="1">Multi-pass membrane protein</topology>
    </subcellularLocation>
</comment>